<sequence>MANFWNDKTVIVTGAAQGQGAAEVRALFDLGATVFALDVVDAGDPRWASLQDHAKSDPGRLRIQQLDVADEFAWEKLAESLSAENVRVHGLINNAGITLRKTVGQTTPEEWRRVLSINLDGAFFGIHYIAPLMQSGGAIVNISSTAGLTGYFSAAYTASKWALRGLTRSAAQELADRNIRVNSICPGLVETPMIHKANAVHDAEKAKLFHEGNRQATLLSRGAAPEEIASVATFLLGPDASFITAADIPVDGGMTGGGIYWKIGKMTGNL</sequence>
<comment type="similarity">
    <text evidence="1">Belongs to the short-chain dehydrogenases/reductases (SDR) family.</text>
</comment>
<protein>
    <submittedName>
        <fullName evidence="3">SDR family oxidoreductase</fullName>
    </submittedName>
</protein>
<proteinExistence type="inferred from homology"/>
<evidence type="ECO:0000256" key="2">
    <source>
        <dbReference type="ARBA" id="ARBA00023002"/>
    </source>
</evidence>
<dbReference type="PROSITE" id="PS00061">
    <property type="entry name" value="ADH_SHORT"/>
    <property type="match status" value="1"/>
</dbReference>
<dbReference type="Proteomes" id="UP001158087">
    <property type="component" value="Unassembled WGS sequence"/>
</dbReference>
<dbReference type="InterPro" id="IPR036291">
    <property type="entry name" value="NAD(P)-bd_dom_sf"/>
</dbReference>
<dbReference type="PANTHER" id="PTHR24321">
    <property type="entry name" value="DEHYDROGENASES, SHORT CHAIN"/>
    <property type="match status" value="1"/>
</dbReference>
<evidence type="ECO:0000313" key="3">
    <source>
        <dbReference type="EMBL" id="MDH0127132.1"/>
    </source>
</evidence>
<keyword evidence="2" id="KW-0560">Oxidoreductase</keyword>
<dbReference type="InterPro" id="IPR002347">
    <property type="entry name" value="SDR_fam"/>
</dbReference>
<dbReference type="PRINTS" id="PR00081">
    <property type="entry name" value="GDHRDH"/>
</dbReference>
<dbReference type="InterPro" id="IPR020904">
    <property type="entry name" value="Sc_DH/Rdtase_CS"/>
</dbReference>
<name>A0AA42KVZ4_9HYPH</name>
<dbReference type="FunFam" id="3.40.50.720:FF:000084">
    <property type="entry name" value="Short-chain dehydrogenase reductase"/>
    <property type="match status" value="1"/>
</dbReference>
<accession>A0AA42KVZ4</accession>
<evidence type="ECO:0000313" key="4">
    <source>
        <dbReference type="Proteomes" id="UP001158087"/>
    </source>
</evidence>
<reference evidence="3" key="1">
    <citation type="submission" date="2022-09" db="EMBL/GenBank/DDBJ databases">
        <title>Intensive care unit water sources are persistently colonized with multi-drug resistant bacteria and are the site of extensive horizontal gene transfer of antibiotic resistance genes.</title>
        <authorList>
            <person name="Diorio-Toth L."/>
        </authorList>
    </citation>
    <scope>NUCLEOTIDE SEQUENCE</scope>
    <source>
        <strain evidence="3">GD04153</strain>
    </source>
</reference>
<dbReference type="Pfam" id="PF13561">
    <property type="entry name" value="adh_short_C2"/>
    <property type="match status" value="1"/>
</dbReference>
<dbReference type="PRINTS" id="PR00080">
    <property type="entry name" value="SDRFAMILY"/>
</dbReference>
<dbReference type="Gene3D" id="3.40.50.720">
    <property type="entry name" value="NAD(P)-binding Rossmann-like Domain"/>
    <property type="match status" value="1"/>
</dbReference>
<gene>
    <name evidence="3" type="ORF">N7376_24500</name>
</gene>
<dbReference type="GO" id="GO:0016491">
    <property type="term" value="F:oxidoreductase activity"/>
    <property type="evidence" value="ECO:0007669"/>
    <property type="project" value="UniProtKB-KW"/>
</dbReference>
<comment type="caution">
    <text evidence="3">The sequence shown here is derived from an EMBL/GenBank/DDBJ whole genome shotgun (WGS) entry which is preliminary data.</text>
</comment>
<organism evidence="3 4">
    <name type="scientific">Brucella intermedia GD04153</name>
    <dbReference type="NCBI Taxonomy" id="2975438"/>
    <lineage>
        <taxon>Bacteria</taxon>
        <taxon>Pseudomonadati</taxon>
        <taxon>Pseudomonadota</taxon>
        <taxon>Alphaproteobacteria</taxon>
        <taxon>Hyphomicrobiales</taxon>
        <taxon>Brucellaceae</taxon>
        <taxon>Brucella/Ochrobactrum group</taxon>
        <taxon>Brucella</taxon>
    </lineage>
</organism>
<evidence type="ECO:0000256" key="1">
    <source>
        <dbReference type="ARBA" id="ARBA00006484"/>
    </source>
</evidence>
<dbReference type="AlphaFoldDB" id="A0AA42KVZ4"/>
<dbReference type="SUPFAM" id="SSF51735">
    <property type="entry name" value="NAD(P)-binding Rossmann-fold domains"/>
    <property type="match status" value="1"/>
</dbReference>
<dbReference type="EMBL" id="JAODYY010000029">
    <property type="protein sequence ID" value="MDH0127132.1"/>
    <property type="molecule type" value="Genomic_DNA"/>
</dbReference>
<dbReference type="PANTHER" id="PTHR24321:SF8">
    <property type="entry name" value="ESTRADIOL 17-BETA-DEHYDROGENASE 8-RELATED"/>
    <property type="match status" value="1"/>
</dbReference>